<name>A0AC35G970_9BILA</name>
<sequence length="140" mass="15562">MMKTLFILLIAVAYFSIVESINCVYAINGKIEDPNHPCKPDDTFCATVTLYYNNSGYEFMSKRQGCGSYMTWGKHNIVADVEDSCSKVGNFDIVGPYNGSVSCCNTDLCNSDAPLYNSATKNYSFFGFFTFLVSLSFFLA</sequence>
<accession>A0AC35G970</accession>
<dbReference type="Proteomes" id="UP000887580">
    <property type="component" value="Unplaced"/>
</dbReference>
<evidence type="ECO:0000313" key="2">
    <source>
        <dbReference type="WBParaSite" id="PS1159_v2.g2952.t1"/>
    </source>
</evidence>
<proteinExistence type="predicted"/>
<protein>
    <submittedName>
        <fullName evidence="2">UPAR/Ly6 domain-containing protein</fullName>
    </submittedName>
</protein>
<organism evidence="1 2">
    <name type="scientific">Panagrolaimus sp. PS1159</name>
    <dbReference type="NCBI Taxonomy" id="55785"/>
    <lineage>
        <taxon>Eukaryota</taxon>
        <taxon>Metazoa</taxon>
        <taxon>Ecdysozoa</taxon>
        <taxon>Nematoda</taxon>
        <taxon>Chromadorea</taxon>
        <taxon>Rhabditida</taxon>
        <taxon>Tylenchina</taxon>
        <taxon>Panagrolaimomorpha</taxon>
        <taxon>Panagrolaimoidea</taxon>
        <taxon>Panagrolaimidae</taxon>
        <taxon>Panagrolaimus</taxon>
    </lineage>
</organism>
<reference evidence="2" key="1">
    <citation type="submission" date="2022-11" db="UniProtKB">
        <authorList>
            <consortium name="WormBaseParasite"/>
        </authorList>
    </citation>
    <scope>IDENTIFICATION</scope>
</reference>
<evidence type="ECO:0000313" key="1">
    <source>
        <dbReference type="Proteomes" id="UP000887580"/>
    </source>
</evidence>
<dbReference type="WBParaSite" id="PS1159_v2.g2952.t1">
    <property type="protein sequence ID" value="PS1159_v2.g2952.t1"/>
    <property type="gene ID" value="PS1159_v2.g2952"/>
</dbReference>